<dbReference type="PANTHER" id="PTHR48104:SF17">
    <property type="entry name" value="METACASPASE-3"/>
    <property type="match status" value="1"/>
</dbReference>
<sequence length="846" mass="94132">METRTVCHRCRQKFTAATNAEVVNCPYCRADNRNRPVKKPSAASSQEQGKISPPTNGKSMKGKLKKLLPGNTRKLSVSSSPSPITNTGYSKRCALDNSGNAVPAKKRAVLCGVSYKKWKYKLKGTINDVLNMENLLTQKYGFEEKNMLVLTEEQLDPRLIPTKANIENCLKWLVNGCRSGDSLVFYYSGHGLRQPDFNQDERDGFDETICPVDFLKEGMILDNDIYATIVKPLPKGVTLHAIVDACHSGTILDLEHVYDRQKGEWIDNSPPSGARKETSGGLAYSISACEDDQVAADTSALNSKSMNGAMTYSLTEVVRARGQRNITYGELLDEMEELIEQANQQRCLGGSRILTRLFGPNLTQKPMLSASERSSSKKTIVDDDVYPRAWEEIRRPFTGKSMKENARTGYSLSASDNSGNGMGTRMVCFRCRARIKATTNADVVNCPYCNMDYRKSLVRKPSSTSSPQINDINLAYSPLLLTVPIPPVITAISRLGSCSNTMARRERCSGCGVNMLVSPEARTVRCSMCHAVTNLVTTNVRPGRTGYDSYYRPPETHAYPYVNRPQPRPSLPPVPVHGRKRAVLCGVNYHGTSYKLKGSINDAKCMNHLLVKKLGFPRESILMLTEEDRDPLKIPTKQNIRKALRWLVYGCQPGDSLVFHFSGHGTRQKDYNHDEVDGFDEALCPLDHETEGNIIDDEINDTIVKPLTRGTTLHAIIDSCYSGTVLDVPFVCRMNEEGYYMWEDQRNPLFYKRTSGGLAVCLSACDDHETSADTTAFTGTKTRTGAMTYSFVQAVQNEPRLTYGSLLNAMRYAIRDVSEAMPGATQDPLLTSSEKFDIYKKPFVLS</sequence>
<feature type="domain" description="Peptidase C14 caspase" evidence="3">
    <location>
        <begin position="579"/>
        <end position="832"/>
    </location>
</feature>
<dbReference type="Proteomes" id="UP001396334">
    <property type="component" value="Unassembled WGS sequence"/>
</dbReference>
<feature type="domain" description="Zinc finger LSD1-type" evidence="4">
    <location>
        <begin position="508"/>
        <end position="532"/>
    </location>
</feature>
<feature type="domain" description="Peptidase C14 caspase" evidence="3">
    <location>
        <begin position="106"/>
        <end position="370"/>
    </location>
</feature>
<dbReference type="Pfam" id="PF06943">
    <property type="entry name" value="zf-LSD1"/>
    <property type="match status" value="1"/>
</dbReference>
<accession>A0ABR2PAF5</accession>
<dbReference type="InterPro" id="IPR011600">
    <property type="entry name" value="Pept_C14_caspase"/>
</dbReference>
<dbReference type="InterPro" id="IPR005735">
    <property type="entry name" value="Znf_LSD1"/>
</dbReference>
<organism evidence="5 6">
    <name type="scientific">Hibiscus sabdariffa</name>
    <name type="common">roselle</name>
    <dbReference type="NCBI Taxonomy" id="183260"/>
    <lineage>
        <taxon>Eukaryota</taxon>
        <taxon>Viridiplantae</taxon>
        <taxon>Streptophyta</taxon>
        <taxon>Embryophyta</taxon>
        <taxon>Tracheophyta</taxon>
        <taxon>Spermatophyta</taxon>
        <taxon>Magnoliopsida</taxon>
        <taxon>eudicotyledons</taxon>
        <taxon>Gunneridae</taxon>
        <taxon>Pentapetalae</taxon>
        <taxon>rosids</taxon>
        <taxon>malvids</taxon>
        <taxon>Malvales</taxon>
        <taxon>Malvaceae</taxon>
        <taxon>Malvoideae</taxon>
        <taxon>Hibiscus</taxon>
    </lineage>
</organism>
<dbReference type="SUPFAM" id="SSF52129">
    <property type="entry name" value="Caspase-like"/>
    <property type="match status" value="2"/>
</dbReference>
<proteinExistence type="inferred from homology"/>
<evidence type="ECO:0000256" key="1">
    <source>
        <dbReference type="ARBA" id="ARBA00009005"/>
    </source>
</evidence>
<comment type="caution">
    <text evidence="5">The sequence shown here is derived from an EMBL/GenBank/DDBJ whole genome shotgun (WGS) entry which is preliminary data.</text>
</comment>
<dbReference type="Gene3D" id="3.40.50.12660">
    <property type="match status" value="2"/>
</dbReference>
<dbReference type="InterPro" id="IPR029030">
    <property type="entry name" value="Caspase-like_dom_sf"/>
</dbReference>
<dbReference type="PANTHER" id="PTHR48104">
    <property type="entry name" value="METACASPASE-4"/>
    <property type="match status" value="1"/>
</dbReference>
<dbReference type="InterPro" id="IPR050452">
    <property type="entry name" value="Metacaspase"/>
</dbReference>
<dbReference type="Pfam" id="PF00656">
    <property type="entry name" value="Peptidase_C14"/>
    <property type="match status" value="2"/>
</dbReference>
<comment type="similarity">
    <text evidence="1">Belongs to the peptidase C14B family.</text>
</comment>
<dbReference type="EMBL" id="JBBPBN010000069">
    <property type="protein sequence ID" value="KAK8985278.1"/>
    <property type="molecule type" value="Genomic_DNA"/>
</dbReference>
<evidence type="ECO:0000259" key="3">
    <source>
        <dbReference type="Pfam" id="PF00656"/>
    </source>
</evidence>
<evidence type="ECO:0000259" key="4">
    <source>
        <dbReference type="Pfam" id="PF06943"/>
    </source>
</evidence>
<evidence type="ECO:0000313" key="5">
    <source>
        <dbReference type="EMBL" id="KAK8985278.1"/>
    </source>
</evidence>
<name>A0ABR2PAF5_9ROSI</name>
<feature type="compositionally biased region" description="Polar residues" evidence="2">
    <location>
        <begin position="42"/>
        <end position="56"/>
    </location>
</feature>
<feature type="region of interest" description="Disordered" evidence="2">
    <location>
        <begin position="34"/>
        <end position="63"/>
    </location>
</feature>
<protein>
    <submittedName>
        <fullName evidence="5">Uncharacterized protein</fullName>
    </submittedName>
</protein>
<reference evidence="5 6" key="1">
    <citation type="journal article" date="2024" name="G3 (Bethesda)">
        <title>Genome assembly of Hibiscus sabdariffa L. provides insights into metabolisms of medicinal natural products.</title>
        <authorList>
            <person name="Kim T."/>
        </authorList>
    </citation>
    <scope>NUCLEOTIDE SEQUENCE [LARGE SCALE GENOMIC DNA]</scope>
    <source>
        <strain evidence="5">TK-2024</strain>
        <tissue evidence="5">Old leaves</tissue>
    </source>
</reference>
<evidence type="ECO:0000313" key="6">
    <source>
        <dbReference type="Proteomes" id="UP001396334"/>
    </source>
</evidence>
<evidence type="ECO:0000256" key="2">
    <source>
        <dbReference type="SAM" id="MobiDB-lite"/>
    </source>
</evidence>
<keyword evidence="6" id="KW-1185">Reference proteome</keyword>
<gene>
    <name evidence="5" type="ORF">V6N11_068544</name>
</gene>